<dbReference type="OrthoDB" id="10045021at2759"/>
<comment type="caution">
    <text evidence="1">The sequence shown here is derived from an EMBL/GenBank/DDBJ whole genome shotgun (WGS) entry which is preliminary data.</text>
</comment>
<keyword evidence="2" id="KW-1185">Reference proteome</keyword>
<dbReference type="InterPro" id="IPR011009">
    <property type="entry name" value="Kinase-like_dom_sf"/>
</dbReference>
<dbReference type="AlphaFoldDB" id="A0A8K0KRD9"/>
<reference evidence="1" key="2">
    <citation type="submission" date="2017-10" db="EMBL/GenBank/DDBJ databases">
        <title>Ladona fulva Genome sequencing and assembly.</title>
        <authorList>
            <person name="Murali S."/>
            <person name="Richards S."/>
            <person name="Bandaranaike D."/>
            <person name="Bellair M."/>
            <person name="Blankenburg K."/>
            <person name="Chao H."/>
            <person name="Dinh H."/>
            <person name="Doddapaneni H."/>
            <person name="Dugan-Rocha S."/>
            <person name="Elkadiri S."/>
            <person name="Gnanaolivu R."/>
            <person name="Hernandez B."/>
            <person name="Skinner E."/>
            <person name="Javaid M."/>
            <person name="Lee S."/>
            <person name="Li M."/>
            <person name="Ming W."/>
            <person name="Munidasa M."/>
            <person name="Muniz J."/>
            <person name="Nguyen L."/>
            <person name="Hughes D."/>
            <person name="Osuji N."/>
            <person name="Pu L.-L."/>
            <person name="Puazo M."/>
            <person name="Qu C."/>
            <person name="Quiroz J."/>
            <person name="Raj R."/>
            <person name="Weissenberger G."/>
            <person name="Xin Y."/>
            <person name="Zou X."/>
            <person name="Han Y."/>
            <person name="Worley K."/>
            <person name="Muzny D."/>
            <person name="Gibbs R."/>
        </authorList>
    </citation>
    <scope>NUCLEOTIDE SEQUENCE</scope>
    <source>
        <strain evidence="1">Sampled in the wild</strain>
    </source>
</reference>
<evidence type="ECO:0000313" key="2">
    <source>
        <dbReference type="Proteomes" id="UP000792457"/>
    </source>
</evidence>
<dbReference type="Proteomes" id="UP000792457">
    <property type="component" value="Unassembled WGS sequence"/>
</dbReference>
<dbReference type="SUPFAM" id="SSF56112">
    <property type="entry name" value="Protein kinase-like (PK-like)"/>
    <property type="match status" value="1"/>
</dbReference>
<dbReference type="EMBL" id="KZ312408">
    <property type="protein sequence ID" value="KAG8240181.1"/>
    <property type="molecule type" value="Genomic_DNA"/>
</dbReference>
<organism evidence="1 2">
    <name type="scientific">Ladona fulva</name>
    <name type="common">Scarce chaser dragonfly</name>
    <name type="synonym">Libellula fulva</name>
    <dbReference type="NCBI Taxonomy" id="123851"/>
    <lineage>
        <taxon>Eukaryota</taxon>
        <taxon>Metazoa</taxon>
        <taxon>Ecdysozoa</taxon>
        <taxon>Arthropoda</taxon>
        <taxon>Hexapoda</taxon>
        <taxon>Insecta</taxon>
        <taxon>Pterygota</taxon>
        <taxon>Palaeoptera</taxon>
        <taxon>Odonata</taxon>
        <taxon>Epiprocta</taxon>
        <taxon>Anisoptera</taxon>
        <taxon>Libelluloidea</taxon>
        <taxon>Libellulidae</taxon>
        <taxon>Ladona</taxon>
    </lineage>
</organism>
<name>A0A8K0KRD9_LADFU</name>
<evidence type="ECO:0008006" key="3">
    <source>
        <dbReference type="Google" id="ProtNLM"/>
    </source>
</evidence>
<evidence type="ECO:0000313" key="1">
    <source>
        <dbReference type="EMBL" id="KAG8240181.1"/>
    </source>
</evidence>
<accession>A0A8K0KRD9</accession>
<sequence>MDKHWFVVRDTTVKTERLLTLVPRTARCPIRPSHATRKTLLQLFLALQHPYIYPVLDLDFWENCGQSYALTVLPFNSKGSLKDLIYRPITKQLQSKRRSRWQDDWSHKYGQKSAGLPISQVQRLGRQILEALLFLRDRGFPPCGHLHSGNIILQNGVAR</sequence>
<proteinExistence type="predicted"/>
<reference evidence="1" key="1">
    <citation type="submission" date="2013-04" db="EMBL/GenBank/DDBJ databases">
        <authorList>
            <person name="Qu J."/>
            <person name="Murali S.C."/>
            <person name="Bandaranaike D."/>
            <person name="Bellair M."/>
            <person name="Blankenburg K."/>
            <person name="Chao H."/>
            <person name="Dinh H."/>
            <person name="Doddapaneni H."/>
            <person name="Downs B."/>
            <person name="Dugan-Rocha S."/>
            <person name="Elkadiri S."/>
            <person name="Gnanaolivu R.D."/>
            <person name="Hernandez B."/>
            <person name="Javaid M."/>
            <person name="Jayaseelan J.C."/>
            <person name="Lee S."/>
            <person name="Li M."/>
            <person name="Ming W."/>
            <person name="Munidasa M."/>
            <person name="Muniz J."/>
            <person name="Nguyen L."/>
            <person name="Ongeri F."/>
            <person name="Osuji N."/>
            <person name="Pu L.-L."/>
            <person name="Puazo M."/>
            <person name="Qu C."/>
            <person name="Quiroz J."/>
            <person name="Raj R."/>
            <person name="Weissenberger G."/>
            <person name="Xin Y."/>
            <person name="Zou X."/>
            <person name="Han Y."/>
            <person name="Richards S."/>
            <person name="Worley K."/>
            <person name="Muzny D."/>
            <person name="Gibbs R."/>
        </authorList>
    </citation>
    <scope>NUCLEOTIDE SEQUENCE</scope>
    <source>
        <strain evidence="1">Sampled in the wild</strain>
    </source>
</reference>
<protein>
    <recommendedName>
        <fullName evidence="3">Slowpoke-binding protein</fullName>
    </recommendedName>
</protein>
<gene>
    <name evidence="1" type="ORF">J437_LFUL009472</name>
</gene>